<dbReference type="SUPFAM" id="SSF53335">
    <property type="entry name" value="S-adenosyl-L-methionine-dependent methyltransferases"/>
    <property type="match status" value="1"/>
</dbReference>
<dbReference type="EMBL" id="BPQB01000006">
    <property type="protein sequence ID" value="GJE87411.1"/>
    <property type="molecule type" value="Genomic_DNA"/>
</dbReference>
<dbReference type="InterPro" id="IPR001077">
    <property type="entry name" value="COMT_C"/>
</dbReference>
<proteinExistence type="predicted"/>
<dbReference type="PANTHER" id="PTHR43712:SF2">
    <property type="entry name" value="O-METHYLTRANSFERASE CICE"/>
    <property type="match status" value="1"/>
</dbReference>
<evidence type="ECO:0000259" key="5">
    <source>
        <dbReference type="Pfam" id="PF08100"/>
    </source>
</evidence>
<keyword evidence="2" id="KW-0808">Transferase</keyword>
<evidence type="ECO:0000313" key="6">
    <source>
        <dbReference type="EMBL" id="GJE87411.1"/>
    </source>
</evidence>
<evidence type="ECO:0000313" key="7">
    <source>
        <dbReference type="Proteomes" id="UP000703269"/>
    </source>
</evidence>
<dbReference type="InterPro" id="IPR012967">
    <property type="entry name" value="COMT_dimerisation"/>
</dbReference>
<dbReference type="Proteomes" id="UP000703269">
    <property type="component" value="Unassembled WGS sequence"/>
</dbReference>
<evidence type="ECO:0000259" key="4">
    <source>
        <dbReference type="Pfam" id="PF00891"/>
    </source>
</evidence>
<evidence type="ECO:0000256" key="2">
    <source>
        <dbReference type="ARBA" id="ARBA00022679"/>
    </source>
</evidence>
<dbReference type="InterPro" id="IPR036390">
    <property type="entry name" value="WH_DNA-bd_sf"/>
</dbReference>
<dbReference type="Gene3D" id="1.10.10.10">
    <property type="entry name" value="Winged helix-like DNA-binding domain superfamily/Winged helix DNA-binding domain"/>
    <property type="match status" value="1"/>
</dbReference>
<dbReference type="PROSITE" id="PS51683">
    <property type="entry name" value="SAM_OMT_II"/>
    <property type="match status" value="1"/>
</dbReference>
<dbReference type="Pfam" id="PF08100">
    <property type="entry name" value="Dimerisation"/>
    <property type="match status" value="1"/>
</dbReference>
<dbReference type="Pfam" id="PF00891">
    <property type="entry name" value="Methyltransf_2"/>
    <property type="match status" value="1"/>
</dbReference>
<gene>
    <name evidence="6" type="ORF">PsYK624_034940</name>
</gene>
<reference evidence="6 7" key="1">
    <citation type="submission" date="2021-08" db="EMBL/GenBank/DDBJ databases">
        <title>Draft Genome Sequence of Phanerochaete sordida strain YK-624.</title>
        <authorList>
            <person name="Mori T."/>
            <person name="Dohra H."/>
            <person name="Suzuki T."/>
            <person name="Kawagishi H."/>
            <person name="Hirai H."/>
        </authorList>
    </citation>
    <scope>NUCLEOTIDE SEQUENCE [LARGE SCALE GENOMIC DNA]</scope>
    <source>
        <strain evidence="6 7">YK-624</strain>
    </source>
</reference>
<dbReference type="OrthoDB" id="2410195at2759"/>
<accession>A0A9P3G358</accession>
<dbReference type="InterPro" id="IPR016461">
    <property type="entry name" value="COMT-like"/>
</dbReference>
<keyword evidence="7" id="KW-1185">Reference proteome</keyword>
<dbReference type="AlphaFoldDB" id="A0A9P3G358"/>
<evidence type="ECO:0000256" key="1">
    <source>
        <dbReference type="ARBA" id="ARBA00022603"/>
    </source>
</evidence>
<feature type="domain" description="O-methyltransferase dimerisation" evidence="5">
    <location>
        <begin position="92"/>
        <end position="164"/>
    </location>
</feature>
<feature type="domain" description="O-methyltransferase C-terminal" evidence="4">
    <location>
        <begin position="237"/>
        <end position="393"/>
    </location>
</feature>
<dbReference type="Gene3D" id="3.40.50.150">
    <property type="entry name" value="Vaccinia Virus protein VP39"/>
    <property type="match status" value="1"/>
</dbReference>
<evidence type="ECO:0000256" key="3">
    <source>
        <dbReference type="ARBA" id="ARBA00022691"/>
    </source>
</evidence>
<sequence length="477" mass="52222">MTANESAVPNAIDELKTLSKIIHDAVSTIEHVTTSQGLTFPSPYTPVTAESERPRMLPQVNQACAQAISAAYQLINDLRVPHGTIGTVAMQYSLTSCLGIAEKANVAEAIREAGQKGAHVNTIARASNIEPSKLARVLRVLATNHIFVEVAPDTFANNRVSSCLDTGKSVKDLMQSPDIKHAGTTGSTATVGHFTDEGFKASGYLQEALFDPKSATSEELDCTAFNYALNTKLSYWEWTEQPTHKRYHDRFSITMAAGKSATANDTVWKAFDWQSLKEDSLVVDVGGGMGGQTLKLAEMYPHLRFIVQDREQVVKAGTAFWDEKMPGALQSGKVTLQAHDFFQPQPVRDAAVFFMRSILHDWADKYCLDILRQLREGAAANTRLVILDSLVSYACVERDLEGIPGAARPAPPAPLLPNLGHAGIINYYKDIHMLEMLNGRERTVTHLAELMHQTGWKLVQVQHGVQTITGMVVGVPV</sequence>
<organism evidence="6 7">
    <name type="scientific">Phanerochaete sordida</name>
    <dbReference type="NCBI Taxonomy" id="48140"/>
    <lineage>
        <taxon>Eukaryota</taxon>
        <taxon>Fungi</taxon>
        <taxon>Dikarya</taxon>
        <taxon>Basidiomycota</taxon>
        <taxon>Agaricomycotina</taxon>
        <taxon>Agaricomycetes</taxon>
        <taxon>Polyporales</taxon>
        <taxon>Phanerochaetaceae</taxon>
        <taxon>Phanerochaete</taxon>
    </lineage>
</organism>
<dbReference type="PANTHER" id="PTHR43712">
    <property type="entry name" value="PUTATIVE (AFU_ORTHOLOGUE AFUA_4G14580)-RELATED"/>
    <property type="match status" value="1"/>
</dbReference>
<keyword evidence="3" id="KW-0949">S-adenosyl-L-methionine</keyword>
<keyword evidence="1 6" id="KW-0489">Methyltransferase</keyword>
<protein>
    <submittedName>
        <fullName evidence="6">S-adenosyl-L-methionine-dependent methyltransferase</fullName>
    </submittedName>
</protein>
<dbReference type="InterPro" id="IPR029063">
    <property type="entry name" value="SAM-dependent_MTases_sf"/>
</dbReference>
<name>A0A9P3G358_9APHY</name>
<dbReference type="SUPFAM" id="SSF46785">
    <property type="entry name" value="Winged helix' DNA-binding domain"/>
    <property type="match status" value="1"/>
</dbReference>
<dbReference type="GO" id="GO:0032259">
    <property type="term" value="P:methylation"/>
    <property type="evidence" value="ECO:0007669"/>
    <property type="project" value="UniProtKB-KW"/>
</dbReference>
<dbReference type="GO" id="GO:0008171">
    <property type="term" value="F:O-methyltransferase activity"/>
    <property type="evidence" value="ECO:0007669"/>
    <property type="project" value="InterPro"/>
</dbReference>
<dbReference type="InterPro" id="IPR036388">
    <property type="entry name" value="WH-like_DNA-bd_sf"/>
</dbReference>
<comment type="caution">
    <text evidence="6">The sequence shown here is derived from an EMBL/GenBank/DDBJ whole genome shotgun (WGS) entry which is preliminary data.</text>
</comment>